<dbReference type="InterPro" id="IPR050570">
    <property type="entry name" value="Cell_wall_metabolism_enzyme"/>
</dbReference>
<feature type="domain" description="M23ase beta-sheet core" evidence="4">
    <location>
        <begin position="263"/>
        <end position="357"/>
    </location>
</feature>
<evidence type="ECO:0000256" key="1">
    <source>
        <dbReference type="ARBA" id="ARBA00022729"/>
    </source>
</evidence>
<dbReference type="SUPFAM" id="SSF51261">
    <property type="entry name" value="Duplicated hybrid motif"/>
    <property type="match status" value="1"/>
</dbReference>
<evidence type="ECO:0000313" key="6">
    <source>
        <dbReference type="Proteomes" id="UP000190027"/>
    </source>
</evidence>
<keyword evidence="1 3" id="KW-0732">Signal</keyword>
<dbReference type="PANTHER" id="PTHR21666:SF289">
    <property type="entry name" value="L-ALA--D-GLU ENDOPEPTIDASE"/>
    <property type="match status" value="1"/>
</dbReference>
<dbReference type="CDD" id="cd12797">
    <property type="entry name" value="M23_peptidase"/>
    <property type="match status" value="1"/>
</dbReference>
<dbReference type="InterPro" id="IPR016047">
    <property type="entry name" value="M23ase_b-sheet_dom"/>
</dbReference>
<dbReference type="PANTHER" id="PTHR21666">
    <property type="entry name" value="PEPTIDASE-RELATED"/>
    <property type="match status" value="1"/>
</dbReference>
<dbReference type="STRING" id="1121449.SAMN02745704_01162"/>
<accession>A0A1T4WPQ2</accession>
<sequence length="364" mass="41939">MRCCLFLVPFCLLLCIAVPVSAQDLQEALEQNREQAGERQESLQELKSQEHALGQDLQQTEQEIKMLAQEVAQRQDALDSLRTREEELRAEYFRLQARRKAIGKDLVRLVRGIWPVHMRNLRNRFSGITSWEEADRRFQWLAAVYRRVLSVFAQAVQATRERAENLARQQTLSIKAEARLAEVNQSKDQLLRKRLQLRSILQRVRGKRHNLEEELRSILATIKELNYRLKSQKTKRFAENKGFLPWPVHGAVTVSFEPGASPPHRGIGIRTDPGEEIRSVFWGKVVHNDVLRGFGRVVIVYHGHDYYSLYAFLGTSMVQVGQEVEKDEPLGTAGVYPAVQGSGLYFELRFGQKPINPVVWLFPE</sequence>
<keyword evidence="5" id="KW-0378">Hydrolase</keyword>
<feature type="signal peptide" evidence="3">
    <location>
        <begin position="1"/>
        <end position="22"/>
    </location>
</feature>
<evidence type="ECO:0000259" key="4">
    <source>
        <dbReference type="Pfam" id="PF01551"/>
    </source>
</evidence>
<organism evidence="5 6">
    <name type="scientific">Paucidesulfovibrio gracilis DSM 16080</name>
    <dbReference type="NCBI Taxonomy" id="1121449"/>
    <lineage>
        <taxon>Bacteria</taxon>
        <taxon>Pseudomonadati</taxon>
        <taxon>Thermodesulfobacteriota</taxon>
        <taxon>Desulfovibrionia</taxon>
        <taxon>Desulfovibrionales</taxon>
        <taxon>Desulfovibrionaceae</taxon>
        <taxon>Paucidesulfovibrio</taxon>
    </lineage>
</organism>
<evidence type="ECO:0000256" key="2">
    <source>
        <dbReference type="SAM" id="Coils"/>
    </source>
</evidence>
<name>A0A1T4WPQ2_9BACT</name>
<reference evidence="5 6" key="1">
    <citation type="submission" date="2017-02" db="EMBL/GenBank/DDBJ databases">
        <authorList>
            <person name="Peterson S.W."/>
        </authorList>
    </citation>
    <scope>NUCLEOTIDE SEQUENCE [LARGE SCALE GENOMIC DNA]</scope>
    <source>
        <strain evidence="5 6">DSM 16080</strain>
    </source>
</reference>
<dbReference type="Proteomes" id="UP000190027">
    <property type="component" value="Unassembled WGS sequence"/>
</dbReference>
<evidence type="ECO:0000313" key="5">
    <source>
        <dbReference type="EMBL" id="SKA78601.1"/>
    </source>
</evidence>
<keyword evidence="6" id="KW-1185">Reference proteome</keyword>
<feature type="chain" id="PRO_5012482103" evidence="3">
    <location>
        <begin position="23"/>
        <end position="364"/>
    </location>
</feature>
<dbReference type="EMBL" id="FUYC01000003">
    <property type="protein sequence ID" value="SKA78601.1"/>
    <property type="molecule type" value="Genomic_DNA"/>
</dbReference>
<dbReference type="Gene3D" id="2.70.70.10">
    <property type="entry name" value="Glucose Permease (Domain IIA)"/>
    <property type="match status" value="1"/>
</dbReference>
<feature type="coiled-coil region" evidence="2">
    <location>
        <begin position="173"/>
        <end position="228"/>
    </location>
</feature>
<dbReference type="AlphaFoldDB" id="A0A1T4WPQ2"/>
<dbReference type="Pfam" id="PF01551">
    <property type="entry name" value="Peptidase_M23"/>
    <property type="match status" value="1"/>
</dbReference>
<keyword evidence="2" id="KW-0175">Coiled coil</keyword>
<dbReference type="InterPro" id="IPR011055">
    <property type="entry name" value="Dup_hybrid_motif"/>
</dbReference>
<feature type="coiled-coil region" evidence="2">
    <location>
        <begin position="25"/>
        <end position="98"/>
    </location>
</feature>
<proteinExistence type="predicted"/>
<dbReference type="GO" id="GO:0004222">
    <property type="term" value="F:metalloendopeptidase activity"/>
    <property type="evidence" value="ECO:0007669"/>
    <property type="project" value="TreeGrafter"/>
</dbReference>
<evidence type="ECO:0000256" key="3">
    <source>
        <dbReference type="SAM" id="SignalP"/>
    </source>
</evidence>
<gene>
    <name evidence="5" type="ORF">SAMN02745704_01162</name>
</gene>
<dbReference type="RefSeq" id="WP_078716726.1">
    <property type="nucleotide sequence ID" value="NZ_FUYC01000003.1"/>
</dbReference>
<dbReference type="OrthoDB" id="9784703at2"/>
<protein>
    <submittedName>
        <fullName evidence="5">Septal ring factor EnvC, activator of murein hydrolases AmiA and AmiB</fullName>
    </submittedName>
</protein>